<keyword evidence="4" id="KW-0479">Metal-binding</keyword>
<keyword evidence="14" id="KW-1185">Reference proteome</keyword>
<evidence type="ECO:0000256" key="6">
    <source>
        <dbReference type="ARBA" id="ARBA00022833"/>
    </source>
</evidence>
<evidence type="ECO:0000256" key="10">
    <source>
        <dbReference type="RuleBase" id="RU361274"/>
    </source>
</evidence>
<dbReference type="PANTHER" id="PTHR30616:SF2">
    <property type="entry name" value="PURINE NUCLEOSIDE PHOSPHORYLASE LACC1"/>
    <property type="match status" value="1"/>
</dbReference>
<dbReference type="EMBL" id="CP035708">
    <property type="protein sequence ID" value="QEN01004.1"/>
    <property type="molecule type" value="Genomic_DNA"/>
</dbReference>
<evidence type="ECO:0000256" key="4">
    <source>
        <dbReference type="ARBA" id="ARBA00022723"/>
    </source>
</evidence>
<comment type="catalytic activity">
    <reaction evidence="9">
        <text>S-methyl-5'-thioadenosine + phosphate = 5-(methylsulfanyl)-alpha-D-ribose 1-phosphate + adenine</text>
        <dbReference type="Rhea" id="RHEA:11852"/>
        <dbReference type="ChEBI" id="CHEBI:16708"/>
        <dbReference type="ChEBI" id="CHEBI:17509"/>
        <dbReference type="ChEBI" id="CHEBI:43474"/>
        <dbReference type="ChEBI" id="CHEBI:58533"/>
        <dbReference type="EC" id="2.4.2.28"/>
    </reaction>
    <physiologicalReaction direction="left-to-right" evidence="9">
        <dbReference type="Rhea" id="RHEA:11853"/>
    </physiologicalReaction>
</comment>
<dbReference type="Gene3D" id="3.60.140.10">
    <property type="entry name" value="CNF1/YfiH-like putative cysteine hydrolases"/>
    <property type="match status" value="1"/>
</dbReference>
<evidence type="ECO:0000313" key="14">
    <source>
        <dbReference type="Proteomes" id="UP001549111"/>
    </source>
</evidence>
<dbReference type="Proteomes" id="UP000323522">
    <property type="component" value="Chromosome"/>
</dbReference>
<comment type="catalytic activity">
    <reaction evidence="1">
        <text>inosine + phosphate = alpha-D-ribose 1-phosphate + hypoxanthine</text>
        <dbReference type="Rhea" id="RHEA:27646"/>
        <dbReference type="ChEBI" id="CHEBI:17368"/>
        <dbReference type="ChEBI" id="CHEBI:17596"/>
        <dbReference type="ChEBI" id="CHEBI:43474"/>
        <dbReference type="ChEBI" id="CHEBI:57720"/>
        <dbReference type="EC" id="2.4.2.1"/>
    </reaction>
    <physiologicalReaction direction="left-to-right" evidence="1">
        <dbReference type="Rhea" id="RHEA:27647"/>
    </physiologicalReaction>
</comment>
<dbReference type="CDD" id="cd16833">
    <property type="entry name" value="YfiH"/>
    <property type="match status" value="1"/>
</dbReference>
<dbReference type="NCBIfam" id="TIGR00726">
    <property type="entry name" value="peptidoglycan editing factor PgeF"/>
    <property type="match status" value="1"/>
</dbReference>
<keyword evidence="6" id="KW-0862">Zinc</keyword>
<evidence type="ECO:0000313" key="13">
    <source>
        <dbReference type="Proteomes" id="UP000323522"/>
    </source>
</evidence>
<accession>A0A5C1Q2Y5</accession>
<keyword evidence="3" id="KW-0808">Transferase</keyword>
<dbReference type="GO" id="GO:0005507">
    <property type="term" value="F:copper ion binding"/>
    <property type="evidence" value="ECO:0007669"/>
    <property type="project" value="TreeGrafter"/>
</dbReference>
<evidence type="ECO:0000256" key="1">
    <source>
        <dbReference type="ARBA" id="ARBA00000553"/>
    </source>
</evidence>
<dbReference type="Proteomes" id="UP001549111">
    <property type="component" value="Unassembled WGS sequence"/>
</dbReference>
<organism evidence="12 13">
    <name type="scientific">Sphaerotilus sulfidivorans</name>
    <dbReference type="NCBI Taxonomy" id="639200"/>
    <lineage>
        <taxon>Bacteria</taxon>
        <taxon>Pseudomonadati</taxon>
        <taxon>Pseudomonadota</taxon>
        <taxon>Betaproteobacteria</taxon>
        <taxon>Burkholderiales</taxon>
        <taxon>Sphaerotilaceae</taxon>
        <taxon>Sphaerotilus</taxon>
    </lineage>
</organism>
<evidence type="ECO:0000256" key="3">
    <source>
        <dbReference type="ARBA" id="ARBA00022679"/>
    </source>
</evidence>
<dbReference type="InterPro" id="IPR011324">
    <property type="entry name" value="Cytotoxic_necrot_fac-like_cat"/>
</dbReference>
<dbReference type="InterPro" id="IPR003730">
    <property type="entry name" value="Cu_polyphenol_OxRdtase"/>
</dbReference>
<dbReference type="AlphaFoldDB" id="A0A5C1Q2Y5"/>
<name>A0A5C1Q2Y5_9BURK</name>
<dbReference type="InterPro" id="IPR038371">
    <property type="entry name" value="Cu_polyphenol_OxRdtase_sf"/>
</dbReference>
<dbReference type="KEGG" id="snn:EWH46_09605"/>
<evidence type="ECO:0000256" key="9">
    <source>
        <dbReference type="ARBA" id="ARBA00049893"/>
    </source>
</evidence>
<evidence type="ECO:0000256" key="5">
    <source>
        <dbReference type="ARBA" id="ARBA00022801"/>
    </source>
</evidence>
<evidence type="ECO:0000256" key="7">
    <source>
        <dbReference type="ARBA" id="ARBA00047989"/>
    </source>
</evidence>
<reference evidence="11 14" key="2">
    <citation type="submission" date="2024-06" db="EMBL/GenBank/DDBJ databases">
        <title>Genomic Encyclopedia of Type Strains, Phase IV (KMG-IV): sequencing the most valuable type-strain genomes for metagenomic binning, comparative biology and taxonomic classification.</title>
        <authorList>
            <person name="Goeker M."/>
        </authorList>
    </citation>
    <scope>NUCLEOTIDE SEQUENCE [LARGE SCALE GENOMIC DNA]</scope>
    <source>
        <strain evidence="11 14">D-501</strain>
    </source>
</reference>
<evidence type="ECO:0000256" key="8">
    <source>
        <dbReference type="ARBA" id="ARBA00048968"/>
    </source>
</evidence>
<gene>
    <name evidence="12" type="primary">pgeF</name>
    <name evidence="11" type="ORF">ABIC99_000409</name>
    <name evidence="12" type="ORF">EWH46_09605</name>
</gene>
<comment type="catalytic activity">
    <reaction evidence="8">
        <text>adenosine + phosphate = alpha-D-ribose 1-phosphate + adenine</text>
        <dbReference type="Rhea" id="RHEA:27642"/>
        <dbReference type="ChEBI" id="CHEBI:16335"/>
        <dbReference type="ChEBI" id="CHEBI:16708"/>
        <dbReference type="ChEBI" id="CHEBI:43474"/>
        <dbReference type="ChEBI" id="CHEBI:57720"/>
        <dbReference type="EC" id="2.4.2.1"/>
    </reaction>
    <physiologicalReaction direction="left-to-right" evidence="8">
        <dbReference type="Rhea" id="RHEA:27643"/>
    </physiologicalReaction>
</comment>
<protein>
    <recommendedName>
        <fullName evidence="10">Purine nucleoside phosphorylase</fullName>
    </recommendedName>
</protein>
<dbReference type="OrthoDB" id="4279at2"/>
<keyword evidence="5" id="KW-0378">Hydrolase</keyword>
<evidence type="ECO:0000313" key="11">
    <source>
        <dbReference type="EMBL" id="MET3602633.1"/>
    </source>
</evidence>
<reference evidence="12 13" key="1">
    <citation type="submission" date="2019-02" db="EMBL/GenBank/DDBJ databases">
        <title>Complete Genome Sequence and Methylome Analysis of Sphaerotilus natans subsp. sulfidivorans D-507.</title>
        <authorList>
            <person name="Fomenkov A."/>
            <person name="Gridneva E."/>
            <person name="Smolyakov D."/>
            <person name="Dubinina G."/>
            <person name="Vincze T."/>
            <person name="Grabovich M."/>
            <person name="Roberts R.J."/>
        </authorList>
    </citation>
    <scope>NUCLEOTIDE SEQUENCE [LARGE SCALE GENOMIC DNA]</scope>
    <source>
        <strain evidence="12 13">D-507</strain>
    </source>
</reference>
<comment type="catalytic activity">
    <reaction evidence="7">
        <text>adenosine + H2O + H(+) = inosine + NH4(+)</text>
        <dbReference type="Rhea" id="RHEA:24408"/>
        <dbReference type="ChEBI" id="CHEBI:15377"/>
        <dbReference type="ChEBI" id="CHEBI:15378"/>
        <dbReference type="ChEBI" id="CHEBI:16335"/>
        <dbReference type="ChEBI" id="CHEBI:17596"/>
        <dbReference type="ChEBI" id="CHEBI:28938"/>
        <dbReference type="EC" id="3.5.4.4"/>
    </reaction>
    <physiologicalReaction direction="left-to-right" evidence="7">
        <dbReference type="Rhea" id="RHEA:24409"/>
    </physiologicalReaction>
</comment>
<comment type="similarity">
    <text evidence="2 10">Belongs to the purine nucleoside phosphorylase YfiH/LACC1 family.</text>
</comment>
<proteinExistence type="inferred from homology"/>
<dbReference type="PANTHER" id="PTHR30616">
    <property type="entry name" value="UNCHARACTERIZED PROTEIN YFIH"/>
    <property type="match status" value="1"/>
</dbReference>
<dbReference type="RefSeq" id="WP_149503711.1">
    <property type="nucleotide sequence ID" value="NZ_CP035708.1"/>
</dbReference>
<dbReference type="SUPFAM" id="SSF64438">
    <property type="entry name" value="CNF1/YfiH-like putative cysteine hydrolases"/>
    <property type="match status" value="1"/>
</dbReference>
<dbReference type="Pfam" id="PF02578">
    <property type="entry name" value="Cu-oxidase_4"/>
    <property type="match status" value="1"/>
</dbReference>
<dbReference type="GO" id="GO:0017061">
    <property type="term" value="F:S-methyl-5-thioadenosine phosphorylase activity"/>
    <property type="evidence" value="ECO:0007669"/>
    <property type="project" value="UniProtKB-EC"/>
</dbReference>
<sequence length="284" mass="29789">MPRPEPVPAPIDTAWPADWLRPVFSSPRVGAVMTTRAGGVSQAPWDSLNLRDEVGDDPLAVRENRTRLHAAIGRPSVLLAQVHGAEVCTLETLPPGAEEVPPAERVRADGCATAASGRACEIQVADCLPVLFADRQGRAVGAAHAGWRGLAAGVLEATLARVCRLAGAAPDEIECWLGPCIGPTHFEVGPEVVAAFLGTAAAERSAFHQPSPGGQGRSMLDLAALGRERLRRAGVMALGGNDSSLSWCTRNDPARYFSYRHSACTGRMAALVWLGPAITPQSGG</sequence>
<evidence type="ECO:0000313" key="12">
    <source>
        <dbReference type="EMBL" id="QEN01004.1"/>
    </source>
</evidence>
<evidence type="ECO:0000256" key="2">
    <source>
        <dbReference type="ARBA" id="ARBA00007353"/>
    </source>
</evidence>
<dbReference type="EMBL" id="JBEPLS010000001">
    <property type="protein sequence ID" value="MET3602633.1"/>
    <property type="molecule type" value="Genomic_DNA"/>
</dbReference>
<dbReference type="GO" id="GO:0016787">
    <property type="term" value="F:hydrolase activity"/>
    <property type="evidence" value="ECO:0007669"/>
    <property type="project" value="UniProtKB-KW"/>
</dbReference>